<dbReference type="EMBL" id="CADEPI010000132">
    <property type="protein sequence ID" value="CAB3376777.1"/>
    <property type="molecule type" value="Genomic_DNA"/>
</dbReference>
<name>A0A8S1D5J5_9INSE</name>
<comment type="caution">
    <text evidence="2">The sequence shown here is derived from an EMBL/GenBank/DDBJ whole genome shotgun (WGS) entry which is preliminary data.</text>
</comment>
<sequence>MPDIIAVVNSAPASQRTKESRLVGGETPQQAPAGTGKEGLDEAHMLRPSCFRYVDKGARGLTKQKASLSPNSEESLHSKFLQRVFVSQRKSIIVWGIDQAPSVTLICDFGAKRWQKWREWGAGSGGGGGGSEGWLHWAAAKGSSAAVNRFVHPVVCATAGRAWAGRAVGRLVFSPPPRATGCTLQPTTLATTTRSAELPK</sequence>
<reference evidence="2 3" key="1">
    <citation type="submission" date="2020-04" db="EMBL/GenBank/DDBJ databases">
        <authorList>
            <person name="Alioto T."/>
            <person name="Alioto T."/>
            <person name="Gomez Garrido J."/>
        </authorList>
    </citation>
    <scope>NUCLEOTIDE SEQUENCE [LARGE SCALE GENOMIC DNA]</scope>
</reference>
<dbReference type="Proteomes" id="UP000494165">
    <property type="component" value="Unassembled WGS sequence"/>
</dbReference>
<evidence type="ECO:0000313" key="3">
    <source>
        <dbReference type="Proteomes" id="UP000494165"/>
    </source>
</evidence>
<proteinExistence type="predicted"/>
<feature type="region of interest" description="Disordered" evidence="1">
    <location>
        <begin position="8"/>
        <end position="41"/>
    </location>
</feature>
<gene>
    <name evidence="2" type="ORF">CLODIP_2_CD09136</name>
</gene>
<keyword evidence="3" id="KW-1185">Reference proteome</keyword>
<evidence type="ECO:0000256" key="1">
    <source>
        <dbReference type="SAM" id="MobiDB-lite"/>
    </source>
</evidence>
<accession>A0A8S1D5J5</accession>
<protein>
    <submittedName>
        <fullName evidence="2">Uncharacterized protein</fullName>
    </submittedName>
</protein>
<dbReference type="AlphaFoldDB" id="A0A8S1D5J5"/>
<organism evidence="2 3">
    <name type="scientific">Cloeon dipterum</name>
    <dbReference type="NCBI Taxonomy" id="197152"/>
    <lineage>
        <taxon>Eukaryota</taxon>
        <taxon>Metazoa</taxon>
        <taxon>Ecdysozoa</taxon>
        <taxon>Arthropoda</taxon>
        <taxon>Hexapoda</taxon>
        <taxon>Insecta</taxon>
        <taxon>Pterygota</taxon>
        <taxon>Palaeoptera</taxon>
        <taxon>Ephemeroptera</taxon>
        <taxon>Pisciforma</taxon>
        <taxon>Baetidae</taxon>
        <taxon>Cloeon</taxon>
    </lineage>
</organism>
<evidence type="ECO:0000313" key="2">
    <source>
        <dbReference type="EMBL" id="CAB3376777.1"/>
    </source>
</evidence>